<keyword evidence="6" id="KW-1185">Reference proteome</keyword>
<feature type="non-terminal residue" evidence="5">
    <location>
        <position position="1"/>
    </location>
</feature>
<comment type="subcellular location">
    <subcellularLocation>
        <location evidence="1">Nucleus</location>
    </subcellularLocation>
</comment>
<dbReference type="SMART" id="SM00717">
    <property type="entry name" value="SANT"/>
    <property type="match status" value="1"/>
</dbReference>
<evidence type="ECO:0000256" key="2">
    <source>
        <dbReference type="ARBA" id="ARBA00023242"/>
    </source>
</evidence>
<dbReference type="Pfam" id="PF00249">
    <property type="entry name" value="Myb_DNA-binding"/>
    <property type="match status" value="1"/>
</dbReference>
<name>A0AAV6LU49_9ROSI</name>
<gene>
    <name evidence="5" type="ORF">SDJN03_29536</name>
</gene>
<dbReference type="InterPro" id="IPR001005">
    <property type="entry name" value="SANT/Myb"/>
</dbReference>
<evidence type="ECO:0000313" key="6">
    <source>
        <dbReference type="Proteomes" id="UP000685013"/>
    </source>
</evidence>
<keyword evidence="2" id="KW-0539">Nucleus</keyword>
<dbReference type="Proteomes" id="UP000685013">
    <property type="component" value="Chromosome 20"/>
</dbReference>
<dbReference type="GO" id="GO:0005634">
    <property type="term" value="C:nucleus"/>
    <property type="evidence" value="ECO:0007669"/>
    <property type="project" value="UniProtKB-SubCell"/>
</dbReference>
<evidence type="ECO:0000313" key="5">
    <source>
        <dbReference type="EMBL" id="KAG6570621.1"/>
    </source>
</evidence>
<sequence length="585" mass="66795">MNEDICRWITEFILRSSMDDHLLKRVLGVIPLSDKDFRLKKTVLLRAIESEISEAVITEKLLEIFEMIEQLEKDEGLQIMESMKAAYCAVAVECTVKYLLVEGVYKHGRYFDAVRRIWRGRVTKTELVSNEFKAWKDEVEASLCDTNIRKKLVHTNTRYDALKLIGDYLGESWAAMGPSFLQLSASLVDKKMRNEMHSIQLEQETNNLAIESVDVGGSGGIELPSQRENCVRTEWQGSGRVLSQPESRRTDLLHSHQDLGTNDGSKQSAIDAMNTERVQELATETAEGQESAEKEVAVLQNASSCREILKTSVLPRGKSLAFHRRVRGGVKISHLEDLEKENEDESSSERYNCLETPEVNRVREALKTSSLELQAVVKDPLPDALRIAKSVAQDLAEKNKTCENSLEDRNDAGVDNPTINKEAVPLQPMSANLKDPGHGHKTFFPRPSIMERNSTACTYEALFSNVQYRLFYVFEIIIARRNAARSERNWNDSIDDLPEGSPASRLHLHSPKRKAISPIKKYEETKAVGRRRCKKWSLLEEDTLRTAVQRFGKGNWKLILNSYRDIFDERTEVDLKDKWRNMTRY</sequence>
<feature type="domain" description="Myb-like" evidence="3">
    <location>
        <begin position="535"/>
        <end position="583"/>
    </location>
</feature>
<evidence type="ECO:0000256" key="1">
    <source>
        <dbReference type="ARBA" id="ARBA00004123"/>
    </source>
</evidence>
<dbReference type="PANTHER" id="PTHR46993">
    <property type="entry name" value="MYB TRANSCRIPTION FACTOR"/>
    <property type="match status" value="1"/>
</dbReference>
<dbReference type="AlphaFoldDB" id="A0AAV6LU49"/>
<evidence type="ECO:0000259" key="3">
    <source>
        <dbReference type="PROSITE" id="PS50090"/>
    </source>
</evidence>
<comment type="caution">
    <text evidence="5">The sequence shown here is derived from an EMBL/GenBank/DDBJ whole genome shotgun (WGS) entry which is preliminary data.</text>
</comment>
<dbReference type="PROSITE" id="PS51294">
    <property type="entry name" value="HTH_MYB"/>
    <property type="match status" value="1"/>
</dbReference>
<protein>
    <submittedName>
        <fullName evidence="5">Uncharacterized protein</fullName>
    </submittedName>
</protein>
<feature type="domain" description="HTH myb-type" evidence="4">
    <location>
        <begin position="535"/>
        <end position="585"/>
    </location>
</feature>
<reference evidence="5 6" key="1">
    <citation type="journal article" date="2021" name="Hortic Res">
        <title>The domestication of Cucurbita argyrosperma as revealed by the genome of its wild relative.</title>
        <authorList>
            <person name="Barrera-Redondo J."/>
            <person name="Sanchez-de la Vega G."/>
            <person name="Aguirre-Liguori J.A."/>
            <person name="Castellanos-Morales G."/>
            <person name="Gutierrez-Guerrero Y.T."/>
            <person name="Aguirre-Dugua X."/>
            <person name="Aguirre-Planter E."/>
            <person name="Tenaillon M.I."/>
            <person name="Lira-Saade R."/>
            <person name="Eguiarte L.E."/>
        </authorList>
    </citation>
    <scope>NUCLEOTIDE SEQUENCE [LARGE SCALE GENOMIC DNA]</scope>
    <source>
        <strain evidence="5">JBR-2021</strain>
    </source>
</reference>
<accession>A0AAV6LU49</accession>
<dbReference type="PANTHER" id="PTHR46993:SF6">
    <property type="entry name" value="MYB TRANSCRIPTION FACTOR"/>
    <property type="match status" value="1"/>
</dbReference>
<dbReference type="EMBL" id="JAGKQH010000020">
    <property type="protein sequence ID" value="KAG6570621.1"/>
    <property type="molecule type" value="Genomic_DNA"/>
</dbReference>
<dbReference type="CDD" id="cd11660">
    <property type="entry name" value="SANT_TRF"/>
    <property type="match status" value="1"/>
</dbReference>
<evidence type="ECO:0000259" key="4">
    <source>
        <dbReference type="PROSITE" id="PS51294"/>
    </source>
</evidence>
<dbReference type="PROSITE" id="PS50090">
    <property type="entry name" value="MYB_LIKE"/>
    <property type="match status" value="1"/>
</dbReference>
<dbReference type="InterPro" id="IPR017930">
    <property type="entry name" value="Myb_dom"/>
</dbReference>
<proteinExistence type="predicted"/>
<organism evidence="5 6">
    <name type="scientific">Cucurbita argyrosperma subsp. sororia</name>
    <dbReference type="NCBI Taxonomy" id="37648"/>
    <lineage>
        <taxon>Eukaryota</taxon>
        <taxon>Viridiplantae</taxon>
        <taxon>Streptophyta</taxon>
        <taxon>Embryophyta</taxon>
        <taxon>Tracheophyta</taxon>
        <taxon>Spermatophyta</taxon>
        <taxon>Magnoliopsida</taxon>
        <taxon>eudicotyledons</taxon>
        <taxon>Gunneridae</taxon>
        <taxon>Pentapetalae</taxon>
        <taxon>rosids</taxon>
        <taxon>fabids</taxon>
        <taxon>Cucurbitales</taxon>
        <taxon>Cucurbitaceae</taxon>
        <taxon>Cucurbiteae</taxon>
        <taxon>Cucurbita</taxon>
    </lineage>
</organism>